<gene>
    <name evidence="2" type="ORF">BP01DRAFT_361098</name>
</gene>
<dbReference type="RefSeq" id="XP_025426576.1">
    <property type="nucleotide sequence ID" value="XM_025576065.1"/>
</dbReference>
<reference evidence="2 3" key="1">
    <citation type="submission" date="2016-12" db="EMBL/GenBank/DDBJ databases">
        <title>The genomes of Aspergillus section Nigri reveals drivers in fungal speciation.</title>
        <authorList>
            <consortium name="DOE Joint Genome Institute"/>
            <person name="Vesth T.C."/>
            <person name="Nybo J."/>
            <person name="Theobald S."/>
            <person name="Brandl J."/>
            <person name="Frisvad J.C."/>
            <person name="Nielsen K.F."/>
            <person name="Lyhne E.K."/>
            <person name="Kogle M.E."/>
            <person name="Kuo A."/>
            <person name="Riley R."/>
            <person name="Clum A."/>
            <person name="Nolan M."/>
            <person name="Lipzen A."/>
            <person name="Salamov A."/>
            <person name="Henrissat B."/>
            <person name="Wiebenga A."/>
            <person name="De Vries R.P."/>
            <person name="Grigoriev I.V."/>
            <person name="Mortensen U.H."/>
            <person name="Andersen M.R."/>
            <person name="Baker S.E."/>
        </authorList>
    </citation>
    <scope>NUCLEOTIDE SEQUENCE [LARGE SCALE GENOMIC DNA]</scope>
    <source>
        <strain evidence="2 3">JOP 1030-1</strain>
    </source>
</reference>
<dbReference type="Proteomes" id="UP000248349">
    <property type="component" value="Unassembled WGS sequence"/>
</dbReference>
<evidence type="ECO:0008006" key="4">
    <source>
        <dbReference type="Google" id="ProtNLM"/>
    </source>
</evidence>
<proteinExistence type="predicted"/>
<name>A0A318Z2J0_9EURO</name>
<dbReference type="OrthoDB" id="5387389at2759"/>
<evidence type="ECO:0000313" key="3">
    <source>
        <dbReference type="Proteomes" id="UP000248349"/>
    </source>
</evidence>
<feature type="region of interest" description="Disordered" evidence="1">
    <location>
        <begin position="65"/>
        <end position="104"/>
    </location>
</feature>
<evidence type="ECO:0000313" key="2">
    <source>
        <dbReference type="EMBL" id="PYH40594.1"/>
    </source>
</evidence>
<dbReference type="GeneID" id="37077293"/>
<keyword evidence="3" id="KW-1185">Reference proteome</keyword>
<accession>A0A318Z2J0</accession>
<protein>
    <recommendedName>
        <fullName evidence="4">BZIP domain-containing protein</fullName>
    </recommendedName>
</protein>
<feature type="compositionally biased region" description="Polar residues" evidence="1">
    <location>
        <begin position="94"/>
        <end position="104"/>
    </location>
</feature>
<dbReference type="AlphaFoldDB" id="A0A318Z2J0"/>
<sequence>MAKNSSHSSRKAKQSLHLQISREEDWRQYSDPAIRRKLQNRIAQRKHRLKIKLLKLKFKSLKEKTISQTDPMHMDSKQVNSSSMKRHDKRIYNSRGTPWPQNTRTTLSKDTLALANAELQVLSKEPSSYNNILVTALSTLITEDC</sequence>
<dbReference type="EMBL" id="KZ821281">
    <property type="protein sequence ID" value="PYH40594.1"/>
    <property type="molecule type" value="Genomic_DNA"/>
</dbReference>
<organism evidence="2 3">
    <name type="scientific">Aspergillus saccharolyticus JOP 1030-1</name>
    <dbReference type="NCBI Taxonomy" id="1450539"/>
    <lineage>
        <taxon>Eukaryota</taxon>
        <taxon>Fungi</taxon>
        <taxon>Dikarya</taxon>
        <taxon>Ascomycota</taxon>
        <taxon>Pezizomycotina</taxon>
        <taxon>Eurotiomycetes</taxon>
        <taxon>Eurotiomycetidae</taxon>
        <taxon>Eurotiales</taxon>
        <taxon>Aspergillaceae</taxon>
        <taxon>Aspergillus</taxon>
        <taxon>Aspergillus subgen. Circumdati</taxon>
    </lineage>
</organism>
<evidence type="ECO:0000256" key="1">
    <source>
        <dbReference type="SAM" id="MobiDB-lite"/>
    </source>
</evidence>